<evidence type="ECO:0000313" key="1">
    <source>
        <dbReference type="EMBL" id="NYS93389.1"/>
    </source>
</evidence>
<dbReference type="Gene3D" id="3.20.80.10">
    <property type="entry name" value="Regulatory factor, effector binding domain"/>
    <property type="match status" value="1"/>
</dbReference>
<comment type="caution">
    <text evidence="1">The sequence shown here is derived from an EMBL/GenBank/DDBJ whole genome shotgun (WGS) entry which is preliminary data.</text>
</comment>
<dbReference type="RefSeq" id="WP_179913055.1">
    <property type="nucleotide sequence ID" value="NZ_JACBYE010000014.1"/>
</dbReference>
<dbReference type="EMBL" id="JACBYE010000014">
    <property type="protein sequence ID" value="NYS93389.1"/>
    <property type="molecule type" value="Genomic_DNA"/>
</dbReference>
<dbReference type="Proteomes" id="UP000561011">
    <property type="component" value="Unassembled WGS sequence"/>
</dbReference>
<dbReference type="AlphaFoldDB" id="A0A853ES49"/>
<gene>
    <name evidence="1" type="ORF">HZZ10_07605</name>
</gene>
<protein>
    <submittedName>
        <fullName evidence="1">GyrI-like domain-containing protein</fullName>
    </submittedName>
</protein>
<proteinExistence type="predicted"/>
<keyword evidence="2" id="KW-1185">Reference proteome</keyword>
<organism evidence="1 2">
    <name type="scientific">Sanguibacter inulinus</name>
    <dbReference type="NCBI Taxonomy" id="60922"/>
    <lineage>
        <taxon>Bacteria</taxon>
        <taxon>Bacillati</taxon>
        <taxon>Actinomycetota</taxon>
        <taxon>Actinomycetes</taxon>
        <taxon>Micrococcales</taxon>
        <taxon>Sanguibacteraceae</taxon>
        <taxon>Sanguibacter</taxon>
    </lineage>
</organism>
<sequence length="145" mass="16227">MRNHPAAHDLGRIDVVTLDERPALSRDVPDDLAAVQAAWPDFEGTFDSLRGRSMMGLVYDGVYRLSTVRLDRDADNPLALDETVIPGGDYLRLRLRGTAPAVYEQIGEAFDVLFGRADHDTSRPHIEHYRREGEVDCLVPIRPSS</sequence>
<evidence type="ECO:0000313" key="2">
    <source>
        <dbReference type="Proteomes" id="UP000561011"/>
    </source>
</evidence>
<reference evidence="1 2" key="1">
    <citation type="submission" date="2020-07" db="EMBL/GenBank/DDBJ databases">
        <title>MOT database genomes.</title>
        <authorList>
            <person name="Joseph S."/>
            <person name="Aduse-Opoku J."/>
            <person name="Hashim A."/>
            <person name="Wade W."/>
            <person name="Curtis M."/>
        </authorList>
    </citation>
    <scope>NUCLEOTIDE SEQUENCE [LARGE SCALE GENOMIC DNA]</scope>
    <source>
        <strain evidence="1 2">DSM 100099</strain>
    </source>
</reference>
<accession>A0A853ES49</accession>
<dbReference type="InterPro" id="IPR011256">
    <property type="entry name" value="Reg_factor_effector_dom_sf"/>
</dbReference>
<name>A0A853ES49_9MICO</name>